<dbReference type="InParanoid" id="A0A162PFE6"/>
<dbReference type="InterPro" id="IPR018466">
    <property type="entry name" value="Kre9/Knh1-like_N"/>
</dbReference>
<reference evidence="5" key="1">
    <citation type="submission" date="2015-06" db="EMBL/GenBank/DDBJ databases">
        <title>Expansion of signal transduction pathways in fungi by whole-genome duplication.</title>
        <authorList>
            <consortium name="DOE Joint Genome Institute"/>
            <person name="Corrochano L.M."/>
            <person name="Kuo A."/>
            <person name="Marcet-Houben M."/>
            <person name="Polaino S."/>
            <person name="Salamov A."/>
            <person name="Villalobos J.M."/>
            <person name="Alvarez M.I."/>
            <person name="Avalos J."/>
            <person name="Benito E.P."/>
            <person name="Benoit I."/>
            <person name="Burger G."/>
            <person name="Camino L.P."/>
            <person name="Canovas D."/>
            <person name="Cerda-Olmedo E."/>
            <person name="Cheng J.-F."/>
            <person name="Dominguez A."/>
            <person name="Elias M."/>
            <person name="Eslava A.P."/>
            <person name="Glaser F."/>
            <person name="Grimwood J."/>
            <person name="Gutierrez G."/>
            <person name="Heitman J."/>
            <person name="Henrissat B."/>
            <person name="Iturriaga E.A."/>
            <person name="Lang B.F."/>
            <person name="Lavin J.L."/>
            <person name="Lee S."/>
            <person name="Li W."/>
            <person name="Lindquist E."/>
            <person name="Lopez-Garcia S."/>
            <person name="Luque E.M."/>
            <person name="Marcos A.T."/>
            <person name="Martin J."/>
            <person name="McCluskey K."/>
            <person name="Medina H.R."/>
            <person name="Miralles-Duran A."/>
            <person name="Miyazaki A."/>
            <person name="Munoz-Torres E."/>
            <person name="Oguiza J.A."/>
            <person name="Ohm R."/>
            <person name="Olmedo M."/>
            <person name="Orejas M."/>
            <person name="Ortiz-Castellanos L."/>
            <person name="Pisabarro A.G."/>
            <person name="Rodriguez-Romero J."/>
            <person name="Ruiz-Herrera J."/>
            <person name="Ruiz-Vazquez R."/>
            <person name="Sanz C."/>
            <person name="Schackwitz W."/>
            <person name="Schmutz J."/>
            <person name="Shahriari M."/>
            <person name="Shelest E."/>
            <person name="Silva-Franco F."/>
            <person name="Soanes D."/>
            <person name="Syed K."/>
            <person name="Tagua V.G."/>
            <person name="Talbot N.J."/>
            <person name="Thon M."/>
            <person name="De vries R.P."/>
            <person name="Wiebenga A."/>
            <person name="Yadav J.S."/>
            <person name="Braun E.L."/>
            <person name="Baker S."/>
            <person name="Garre V."/>
            <person name="Horwitz B."/>
            <person name="Torres-Martinez S."/>
            <person name="Idnurm A."/>
            <person name="Herrera-Estrella A."/>
            <person name="Gabaldon T."/>
            <person name="Grigoriev I.V."/>
        </authorList>
    </citation>
    <scope>NUCLEOTIDE SEQUENCE [LARGE SCALE GENOMIC DNA]</scope>
    <source>
        <strain evidence="5">NRRL 1555(-)</strain>
    </source>
</reference>
<evidence type="ECO:0000259" key="3">
    <source>
        <dbReference type="Pfam" id="PF10342"/>
    </source>
</evidence>
<feature type="signal peptide" evidence="2">
    <location>
        <begin position="1"/>
        <end position="19"/>
    </location>
</feature>
<dbReference type="GeneID" id="29002048"/>
<dbReference type="AlphaFoldDB" id="A0A162PFE6"/>
<dbReference type="VEuPathDB" id="FungiDB:PHYBLDRAFT_63572"/>
<keyword evidence="5" id="KW-1185">Reference proteome</keyword>
<evidence type="ECO:0000256" key="2">
    <source>
        <dbReference type="SAM" id="SignalP"/>
    </source>
</evidence>
<organism evidence="4 5">
    <name type="scientific">Phycomyces blakesleeanus (strain ATCC 8743b / DSM 1359 / FGSC 10004 / NBRC 33097 / NRRL 1555)</name>
    <dbReference type="NCBI Taxonomy" id="763407"/>
    <lineage>
        <taxon>Eukaryota</taxon>
        <taxon>Fungi</taxon>
        <taxon>Fungi incertae sedis</taxon>
        <taxon>Mucoromycota</taxon>
        <taxon>Mucoromycotina</taxon>
        <taxon>Mucoromycetes</taxon>
        <taxon>Mucorales</taxon>
        <taxon>Phycomycetaceae</taxon>
        <taxon>Phycomyces</taxon>
    </lineage>
</organism>
<dbReference type="RefSeq" id="XP_018283216.1">
    <property type="nucleotide sequence ID" value="XM_018441142.1"/>
</dbReference>
<name>A0A162PFE6_PHYB8</name>
<evidence type="ECO:0000313" key="5">
    <source>
        <dbReference type="Proteomes" id="UP000077315"/>
    </source>
</evidence>
<evidence type="ECO:0000256" key="1">
    <source>
        <dbReference type="ARBA" id="ARBA00022729"/>
    </source>
</evidence>
<feature type="domain" description="Yeast cell wall synthesis Kre9/Knh1-like N-terminal" evidence="3">
    <location>
        <begin position="38"/>
        <end position="117"/>
    </location>
</feature>
<proteinExistence type="predicted"/>
<keyword evidence="1 2" id="KW-0732">Signal</keyword>
<dbReference type="EMBL" id="KV441030">
    <property type="protein sequence ID" value="OAD65176.1"/>
    <property type="molecule type" value="Genomic_DNA"/>
</dbReference>
<accession>A0A162PFE6</accession>
<gene>
    <name evidence="4" type="ORF">PHYBLDRAFT_63572</name>
</gene>
<dbReference type="OrthoDB" id="10447285at2759"/>
<dbReference type="Pfam" id="PF10342">
    <property type="entry name" value="Kre9_KNH"/>
    <property type="match status" value="1"/>
</dbReference>
<sequence length="137" mass="14814">MKTTLVSFLLLIISFSINGAPIDLPESEVLPIAVLTAPLPNTSWKVGTSQTVSWSFSQNGISTFNVNLMNPGNPPTLNRILALNTESSIGYVGIVVPLDVQLGSGYSVDITRDFVVLSTVYNLTITDQDPPIIPYYI</sequence>
<dbReference type="Proteomes" id="UP000077315">
    <property type="component" value="Unassembled WGS sequence"/>
</dbReference>
<feature type="chain" id="PRO_5007838534" description="Yeast cell wall synthesis Kre9/Knh1-like N-terminal domain-containing protein" evidence="2">
    <location>
        <begin position="20"/>
        <end position="137"/>
    </location>
</feature>
<protein>
    <recommendedName>
        <fullName evidence="3">Yeast cell wall synthesis Kre9/Knh1-like N-terminal domain-containing protein</fullName>
    </recommendedName>
</protein>
<evidence type="ECO:0000313" key="4">
    <source>
        <dbReference type="EMBL" id="OAD65176.1"/>
    </source>
</evidence>